<dbReference type="Proteomes" id="UP001162483">
    <property type="component" value="Unassembled WGS sequence"/>
</dbReference>
<protein>
    <submittedName>
        <fullName evidence="1">Uncharacterized protein</fullName>
    </submittedName>
</protein>
<proteinExistence type="predicted"/>
<feature type="non-terminal residue" evidence="1">
    <location>
        <position position="68"/>
    </location>
</feature>
<evidence type="ECO:0000313" key="1">
    <source>
        <dbReference type="EMBL" id="CAI9555313.1"/>
    </source>
</evidence>
<name>A0ABN9C5V6_9NEOB</name>
<gene>
    <name evidence="1" type="ORF">SPARVUS_LOCUS4363880</name>
</gene>
<dbReference type="EMBL" id="CATNWA010008058">
    <property type="protein sequence ID" value="CAI9555313.1"/>
    <property type="molecule type" value="Genomic_DNA"/>
</dbReference>
<evidence type="ECO:0000313" key="2">
    <source>
        <dbReference type="Proteomes" id="UP001162483"/>
    </source>
</evidence>
<organism evidence="1 2">
    <name type="scientific">Staurois parvus</name>
    <dbReference type="NCBI Taxonomy" id="386267"/>
    <lineage>
        <taxon>Eukaryota</taxon>
        <taxon>Metazoa</taxon>
        <taxon>Chordata</taxon>
        <taxon>Craniata</taxon>
        <taxon>Vertebrata</taxon>
        <taxon>Euteleostomi</taxon>
        <taxon>Amphibia</taxon>
        <taxon>Batrachia</taxon>
        <taxon>Anura</taxon>
        <taxon>Neobatrachia</taxon>
        <taxon>Ranoidea</taxon>
        <taxon>Ranidae</taxon>
        <taxon>Staurois</taxon>
    </lineage>
</organism>
<accession>A0ABN9C5V6</accession>
<reference evidence="1" key="1">
    <citation type="submission" date="2023-05" db="EMBL/GenBank/DDBJ databases">
        <authorList>
            <person name="Stuckert A."/>
        </authorList>
    </citation>
    <scope>NUCLEOTIDE SEQUENCE</scope>
</reference>
<keyword evidence="2" id="KW-1185">Reference proteome</keyword>
<sequence>MIGKVPIKRGDRDLSVSIGQVCWEHAGRALSAHMFSLLHTNVRESARHLGPDAGEATHLCVVSVKRLR</sequence>
<comment type="caution">
    <text evidence="1">The sequence shown here is derived from an EMBL/GenBank/DDBJ whole genome shotgun (WGS) entry which is preliminary data.</text>
</comment>